<keyword evidence="1" id="KW-0812">Transmembrane</keyword>
<dbReference type="Proteomes" id="UP001165393">
    <property type="component" value="Unassembled WGS sequence"/>
</dbReference>
<dbReference type="EMBL" id="JAMQGP010000003">
    <property type="protein sequence ID" value="MCM2679619.1"/>
    <property type="molecule type" value="Genomic_DNA"/>
</dbReference>
<feature type="transmembrane region" description="Helical" evidence="1">
    <location>
        <begin position="36"/>
        <end position="56"/>
    </location>
</feature>
<gene>
    <name evidence="2" type="ORF">NAF29_08050</name>
</gene>
<feature type="transmembrane region" description="Helical" evidence="1">
    <location>
        <begin position="68"/>
        <end position="85"/>
    </location>
</feature>
<evidence type="ECO:0000313" key="3">
    <source>
        <dbReference type="Proteomes" id="UP001165393"/>
    </source>
</evidence>
<reference evidence="2 3" key="1">
    <citation type="journal article" date="2013" name="Antonie Van Leeuwenhoek">
        <title>Echinimonas agarilytica gen. nov., sp. nov., a new gammaproteobacterium isolated from the sea urchin Strongylocentrotus intermedius.</title>
        <authorList>
            <person name="Nedashkovskaya O.I."/>
            <person name="Stenkova A.M."/>
            <person name="Zhukova N.V."/>
            <person name="Van Trappen S."/>
            <person name="Lee J.S."/>
            <person name="Kim S.B."/>
        </authorList>
    </citation>
    <scope>NUCLEOTIDE SEQUENCE [LARGE SCALE GENOMIC DNA]</scope>
    <source>
        <strain evidence="2 3">KMM 6351</strain>
    </source>
</reference>
<evidence type="ECO:0000256" key="1">
    <source>
        <dbReference type="SAM" id="Phobius"/>
    </source>
</evidence>
<name>A0AA41W6R9_9GAMM</name>
<protein>
    <submittedName>
        <fullName evidence="2">Uncharacterized protein</fullName>
    </submittedName>
</protein>
<comment type="caution">
    <text evidence="2">The sequence shown here is derived from an EMBL/GenBank/DDBJ whole genome shotgun (WGS) entry which is preliminary data.</text>
</comment>
<sequence length="126" mass="14434">MYFIAAFGFLMLCLSSMMIIRPQLWADGIVQFSRRRYFHWFEVLSRLAVGAMLVVFHSSSIYPQLIKGMGYVLITVSVGLVLIGANKHRQFAVWSARKFQKTFRIAGAVSFMFGLFLMYISIAVTF</sequence>
<evidence type="ECO:0000313" key="2">
    <source>
        <dbReference type="EMBL" id="MCM2679619.1"/>
    </source>
</evidence>
<keyword evidence="1" id="KW-1133">Transmembrane helix</keyword>
<proteinExistence type="predicted"/>
<organism evidence="2 3">
    <name type="scientific">Echinimonas agarilytica</name>
    <dbReference type="NCBI Taxonomy" id="1215918"/>
    <lineage>
        <taxon>Bacteria</taxon>
        <taxon>Pseudomonadati</taxon>
        <taxon>Pseudomonadota</taxon>
        <taxon>Gammaproteobacteria</taxon>
        <taxon>Alteromonadales</taxon>
        <taxon>Echinimonadaceae</taxon>
        <taxon>Echinimonas</taxon>
    </lineage>
</organism>
<feature type="transmembrane region" description="Helical" evidence="1">
    <location>
        <begin position="105"/>
        <end position="124"/>
    </location>
</feature>
<keyword evidence="1" id="KW-0472">Membrane</keyword>
<dbReference type="RefSeq" id="WP_251261064.1">
    <property type="nucleotide sequence ID" value="NZ_JAMQGP010000003.1"/>
</dbReference>
<accession>A0AA41W6R9</accession>
<keyword evidence="3" id="KW-1185">Reference proteome</keyword>
<dbReference type="AlphaFoldDB" id="A0AA41W6R9"/>